<dbReference type="Proteomes" id="UP000251075">
    <property type="component" value="Unassembled WGS sequence"/>
</dbReference>
<proteinExistence type="predicted"/>
<gene>
    <name evidence="1" type="ORF">CU669_10145</name>
</gene>
<organism evidence="1 2">
    <name type="scientific">Paramagnetospirillum kuznetsovii</name>
    <dbReference type="NCBI Taxonomy" id="2053833"/>
    <lineage>
        <taxon>Bacteria</taxon>
        <taxon>Pseudomonadati</taxon>
        <taxon>Pseudomonadota</taxon>
        <taxon>Alphaproteobacteria</taxon>
        <taxon>Rhodospirillales</taxon>
        <taxon>Magnetospirillaceae</taxon>
        <taxon>Paramagnetospirillum</taxon>
    </lineage>
</organism>
<accession>A0A364NYA1</accession>
<evidence type="ECO:0000313" key="2">
    <source>
        <dbReference type="Proteomes" id="UP000251075"/>
    </source>
</evidence>
<evidence type="ECO:0000313" key="1">
    <source>
        <dbReference type="EMBL" id="RAU22046.1"/>
    </source>
</evidence>
<name>A0A364NYA1_9PROT</name>
<keyword evidence="2" id="KW-1185">Reference proteome</keyword>
<dbReference type="EMBL" id="PGTO01000006">
    <property type="protein sequence ID" value="RAU22046.1"/>
    <property type="molecule type" value="Genomic_DNA"/>
</dbReference>
<dbReference type="OrthoDB" id="7360913at2"/>
<sequence>MADITLKVVADVFAQGREIMDTGVAMMGLEGDNAFCGNCGREMMHMVPIRTMAVKLLYRCSCGALNEVPTDS</sequence>
<comment type="caution">
    <text evidence="1">The sequence shown here is derived from an EMBL/GenBank/DDBJ whole genome shotgun (WGS) entry which is preliminary data.</text>
</comment>
<reference evidence="1 2" key="1">
    <citation type="submission" date="2017-11" db="EMBL/GenBank/DDBJ databases">
        <title>Draft genome sequence of magnetotactic bacterium Magnetospirillum kuznetsovii LBB-42.</title>
        <authorList>
            <person name="Grouzdev D.S."/>
            <person name="Rysina M.S."/>
            <person name="Baslerov R.V."/>
            <person name="Koziaeva V."/>
        </authorList>
    </citation>
    <scope>NUCLEOTIDE SEQUENCE [LARGE SCALE GENOMIC DNA]</scope>
    <source>
        <strain evidence="1 2">LBB-42</strain>
    </source>
</reference>
<protein>
    <submittedName>
        <fullName evidence="1">Uncharacterized protein</fullName>
    </submittedName>
</protein>
<dbReference type="RefSeq" id="WP_112144286.1">
    <property type="nucleotide sequence ID" value="NZ_PGTO01000006.1"/>
</dbReference>
<dbReference type="AlphaFoldDB" id="A0A364NYA1"/>